<evidence type="ECO:0000313" key="8">
    <source>
        <dbReference type="EMBL" id="CAF0867349.1"/>
    </source>
</evidence>
<evidence type="ECO:0000313" key="9">
    <source>
        <dbReference type="EMBL" id="CAF3558208.1"/>
    </source>
</evidence>
<dbReference type="PROSITE" id="PS51469">
    <property type="entry name" value="SUN"/>
    <property type="match status" value="1"/>
</dbReference>
<evidence type="ECO:0000313" key="10">
    <source>
        <dbReference type="Proteomes" id="UP000663864"/>
    </source>
</evidence>
<accession>A0A813X703</accession>
<evidence type="ECO:0000256" key="3">
    <source>
        <dbReference type="ARBA" id="ARBA00022989"/>
    </source>
</evidence>
<proteinExistence type="predicted"/>
<feature type="transmembrane region" description="Helical" evidence="6">
    <location>
        <begin position="279"/>
        <end position="298"/>
    </location>
</feature>
<feature type="region of interest" description="Disordered" evidence="5">
    <location>
        <begin position="51"/>
        <end position="97"/>
    </location>
</feature>
<feature type="compositionally biased region" description="Low complexity" evidence="5">
    <location>
        <begin position="164"/>
        <end position="180"/>
    </location>
</feature>
<evidence type="ECO:0000259" key="7">
    <source>
        <dbReference type="PROSITE" id="PS51469"/>
    </source>
</evidence>
<feature type="compositionally biased region" description="Low complexity" evidence="5">
    <location>
        <begin position="14"/>
        <end position="37"/>
    </location>
</feature>
<dbReference type="PANTHER" id="PTHR12911">
    <property type="entry name" value="SAD1/UNC-84-LIKE PROTEIN-RELATED"/>
    <property type="match status" value="1"/>
</dbReference>
<dbReference type="PANTHER" id="PTHR12911:SF8">
    <property type="entry name" value="KLAROID PROTEIN-RELATED"/>
    <property type="match status" value="1"/>
</dbReference>
<dbReference type="InterPro" id="IPR045119">
    <property type="entry name" value="SUN1-5"/>
</dbReference>
<feature type="domain" description="SUN" evidence="7">
    <location>
        <begin position="462"/>
        <end position="625"/>
    </location>
</feature>
<dbReference type="AlphaFoldDB" id="A0A813X703"/>
<dbReference type="GO" id="GO:0034993">
    <property type="term" value="C:meiotic nuclear membrane microtubule tethering complex"/>
    <property type="evidence" value="ECO:0007669"/>
    <property type="project" value="TreeGrafter"/>
</dbReference>
<dbReference type="InterPro" id="IPR012919">
    <property type="entry name" value="SUN_dom"/>
</dbReference>
<evidence type="ECO:0000256" key="4">
    <source>
        <dbReference type="ARBA" id="ARBA00023136"/>
    </source>
</evidence>
<comment type="subcellular location">
    <subcellularLocation>
        <location evidence="1">Membrane</location>
    </subcellularLocation>
</comment>
<sequence length="632" mass="72095">MADTLTDDDIIEVRSSTNRPPPTTTSSSSSITTTRRPMYIETEARIDTVTTRRMASAAASRSVHDVLENTKSPTHDRQSTSYTYAHSNAYGPESRPSTYDIPVMSRRNLHDENDSRTASVFSLPSQLISNVRSQLHSGYDTLRNGISHLTGHEQEETSGSPTHGITSGGTRFSRTSSQSSGSGGRTTGYNLRSRPVHSTPRDTDSEQQQQQQQQQHKQHKIPTKHRKDYQHQGEIDEEDEYDNKQHKRTKDMNYYLQKIFHLPIHIFDTIWDKLKFLPCWLLIPLLIFLSLYALPYLVCKPFEHNRHSNVNHMCRNLNDYTNNLTENTYDFARRHTFDRGTRNLKQVYNSAHDIKDSIFNSLNDVYYSIKKSLKGSVYDVKDRVADAVETTADNAKEYYDAGIKKVNHLIEELKHEREKILGARHTLKPDQEKELGEIVRKLIDEYAADETGQADYALEANGGKIVDIRAHEYTDEPRQNVVKFLGIPIVHMSKQPDIMIKHGRMPGQCFPFKGDHGSVVIRLAVPVIPTEFVVEHLSKSISIVGHINSAPNNFTIYTLKDKHDKEGMVLGRYYYDADNGPALQRFKPQISNVPVVEYIEIQVTSNWGNPNYTCLYRFRVHGDMQSVAPTAA</sequence>
<organism evidence="8 10">
    <name type="scientific">Rotaria sordida</name>
    <dbReference type="NCBI Taxonomy" id="392033"/>
    <lineage>
        <taxon>Eukaryota</taxon>
        <taxon>Metazoa</taxon>
        <taxon>Spiralia</taxon>
        <taxon>Gnathifera</taxon>
        <taxon>Rotifera</taxon>
        <taxon>Eurotatoria</taxon>
        <taxon>Bdelloidea</taxon>
        <taxon>Philodinida</taxon>
        <taxon>Philodinidae</taxon>
        <taxon>Rotaria</taxon>
    </lineage>
</organism>
<feature type="compositionally biased region" description="Acidic residues" evidence="5">
    <location>
        <begin position="1"/>
        <end position="10"/>
    </location>
</feature>
<evidence type="ECO:0000256" key="5">
    <source>
        <dbReference type="SAM" id="MobiDB-lite"/>
    </source>
</evidence>
<dbReference type="EMBL" id="CAJOBD010000060">
    <property type="protein sequence ID" value="CAF3558208.1"/>
    <property type="molecule type" value="Genomic_DNA"/>
</dbReference>
<keyword evidence="4 6" id="KW-0472">Membrane</keyword>
<feature type="compositionally biased region" description="Low complexity" evidence="5">
    <location>
        <begin position="52"/>
        <end position="61"/>
    </location>
</feature>
<protein>
    <recommendedName>
        <fullName evidence="7">SUN domain-containing protein</fullName>
    </recommendedName>
</protein>
<feature type="region of interest" description="Disordered" evidence="5">
    <location>
        <begin position="1"/>
        <end position="38"/>
    </location>
</feature>
<dbReference type="GO" id="GO:0043495">
    <property type="term" value="F:protein-membrane adaptor activity"/>
    <property type="evidence" value="ECO:0007669"/>
    <property type="project" value="TreeGrafter"/>
</dbReference>
<feature type="compositionally biased region" description="Basic residues" evidence="5">
    <location>
        <begin position="216"/>
        <end position="228"/>
    </location>
</feature>
<gene>
    <name evidence="9" type="ORF">JBS370_LOCUS1702</name>
    <name evidence="8" type="ORF">ZHD862_LOCUS5697</name>
</gene>
<keyword evidence="3 6" id="KW-1133">Transmembrane helix</keyword>
<keyword evidence="2 6" id="KW-0812">Transmembrane</keyword>
<reference evidence="8" key="1">
    <citation type="submission" date="2021-02" db="EMBL/GenBank/DDBJ databases">
        <authorList>
            <person name="Nowell W R."/>
        </authorList>
    </citation>
    <scope>NUCLEOTIDE SEQUENCE</scope>
</reference>
<evidence type="ECO:0000256" key="6">
    <source>
        <dbReference type="SAM" id="Phobius"/>
    </source>
</evidence>
<dbReference type="Pfam" id="PF07738">
    <property type="entry name" value="Sad1_UNC"/>
    <property type="match status" value="1"/>
</dbReference>
<evidence type="ECO:0000256" key="2">
    <source>
        <dbReference type="ARBA" id="ARBA00022692"/>
    </source>
</evidence>
<dbReference type="EMBL" id="CAJNOT010000153">
    <property type="protein sequence ID" value="CAF0867349.1"/>
    <property type="molecule type" value="Genomic_DNA"/>
</dbReference>
<dbReference type="Proteomes" id="UP000663836">
    <property type="component" value="Unassembled WGS sequence"/>
</dbReference>
<comment type="caution">
    <text evidence="8">The sequence shown here is derived from an EMBL/GenBank/DDBJ whole genome shotgun (WGS) entry which is preliminary data.</text>
</comment>
<feature type="region of interest" description="Disordered" evidence="5">
    <location>
        <begin position="151"/>
        <end position="245"/>
    </location>
</feature>
<evidence type="ECO:0000256" key="1">
    <source>
        <dbReference type="ARBA" id="ARBA00004370"/>
    </source>
</evidence>
<name>A0A813X703_9BILA</name>
<dbReference type="Gene3D" id="2.60.120.260">
    <property type="entry name" value="Galactose-binding domain-like"/>
    <property type="match status" value="1"/>
</dbReference>
<dbReference type="Proteomes" id="UP000663864">
    <property type="component" value="Unassembled WGS sequence"/>
</dbReference>
<feature type="compositionally biased region" description="Basic and acidic residues" evidence="5">
    <location>
        <begin position="62"/>
        <end position="78"/>
    </location>
</feature>